<evidence type="ECO:0000256" key="1">
    <source>
        <dbReference type="ARBA" id="ARBA00006484"/>
    </source>
</evidence>
<protein>
    <submittedName>
        <fullName evidence="4">Uncharacterized protein</fullName>
    </submittedName>
</protein>
<keyword evidence="5" id="KW-1185">Reference proteome</keyword>
<evidence type="ECO:0000313" key="5">
    <source>
        <dbReference type="Proteomes" id="UP001515480"/>
    </source>
</evidence>
<dbReference type="EMBL" id="JBGBPQ010000012">
    <property type="protein sequence ID" value="KAL1515017.1"/>
    <property type="molecule type" value="Genomic_DNA"/>
</dbReference>
<feature type="chain" id="PRO_5044276635" evidence="3">
    <location>
        <begin position="18"/>
        <end position="316"/>
    </location>
</feature>
<dbReference type="InterPro" id="IPR020904">
    <property type="entry name" value="Sc_DH/Rdtase_CS"/>
</dbReference>
<gene>
    <name evidence="4" type="ORF">AB1Y20_004085</name>
</gene>
<feature type="signal peptide" evidence="3">
    <location>
        <begin position="1"/>
        <end position="17"/>
    </location>
</feature>
<dbReference type="SUPFAM" id="SSF51735">
    <property type="entry name" value="NAD(P)-binding Rossmann-fold domains"/>
    <property type="match status" value="1"/>
</dbReference>
<proteinExistence type="inferred from homology"/>
<keyword evidence="3" id="KW-0732">Signal</keyword>
<keyword evidence="2" id="KW-0560">Oxidoreductase</keyword>
<comment type="caution">
    <text evidence="4">The sequence shown here is derived from an EMBL/GenBank/DDBJ whole genome shotgun (WGS) entry which is preliminary data.</text>
</comment>
<evidence type="ECO:0000313" key="4">
    <source>
        <dbReference type="EMBL" id="KAL1515017.1"/>
    </source>
</evidence>
<reference evidence="4 5" key="1">
    <citation type="journal article" date="2024" name="Science">
        <title>Giant polyketide synthase enzymes in the biosynthesis of giant marine polyether toxins.</title>
        <authorList>
            <person name="Fallon T.R."/>
            <person name="Shende V.V."/>
            <person name="Wierzbicki I.H."/>
            <person name="Pendleton A.L."/>
            <person name="Watervoot N.F."/>
            <person name="Auber R.P."/>
            <person name="Gonzalez D.J."/>
            <person name="Wisecaver J.H."/>
            <person name="Moore B.S."/>
        </authorList>
    </citation>
    <scope>NUCLEOTIDE SEQUENCE [LARGE SCALE GENOMIC DNA]</scope>
    <source>
        <strain evidence="4 5">12B1</strain>
    </source>
</reference>
<accession>A0AB34J6G7</accession>
<dbReference type="PANTHER" id="PTHR24322:SF736">
    <property type="entry name" value="RETINOL DEHYDROGENASE 10"/>
    <property type="match status" value="1"/>
</dbReference>
<dbReference type="Pfam" id="PF00106">
    <property type="entry name" value="adh_short"/>
    <property type="match status" value="1"/>
</dbReference>
<dbReference type="PROSITE" id="PS00061">
    <property type="entry name" value="ADH_SHORT"/>
    <property type="match status" value="1"/>
</dbReference>
<dbReference type="InterPro" id="IPR002347">
    <property type="entry name" value="SDR_fam"/>
</dbReference>
<evidence type="ECO:0000256" key="2">
    <source>
        <dbReference type="ARBA" id="ARBA00023002"/>
    </source>
</evidence>
<dbReference type="Proteomes" id="UP001515480">
    <property type="component" value="Unassembled WGS sequence"/>
</dbReference>
<dbReference type="PRINTS" id="PR00081">
    <property type="entry name" value="GDHRDH"/>
</dbReference>
<dbReference type="PANTHER" id="PTHR24322">
    <property type="entry name" value="PKSB"/>
    <property type="match status" value="1"/>
</dbReference>
<evidence type="ECO:0000256" key="3">
    <source>
        <dbReference type="SAM" id="SignalP"/>
    </source>
</evidence>
<dbReference type="GO" id="GO:0016616">
    <property type="term" value="F:oxidoreductase activity, acting on the CH-OH group of donors, NAD or NADP as acceptor"/>
    <property type="evidence" value="ECO:0007669"/>
    <property type="project" value="TreeGrafter"/>
</dbReference>
<dbReference type="AlphaFoldDB" id="A0AB34J6G7"/>
<dbReference type="InterPro" id="IPR036291">
    <property type="entry name" value="NAD(P)-bd_dom_sf"/>
</dbReference>
<dbReference type="Gene3D" id="3.40.50.720">
    <property type="entry name" value="NAD(P)-binding Rossmann-like Domain"/>
    <property type="match status" value="1"/>
</dbReference>
<name>A0AB34J6G7_PRYPA</name>
<comment type="similarity">
    <text evidence="1">Belongs to the short-chain dehydrogenases/reductases (SDR) family.</text>
</comment>
<organism evidence="4 5">
    <name type="scientific">Prymnesium parvum</name>
    <name type="common">Toxic golden alga</name>
    <dbReference type="NCBI Taxonomy" id="97485"/>
    <lineage>
        <taxon>Eukaryota</taxon>
        <taxon>Haptista</taxon>
        <taxon>Haptophyta</taxon>
        <taxon>Prymnesiophyceae</taxon>
        <taxon>Prymnesiales</taxon>
        <taxon>Prymnesiaceae</taxon>
        <taxon>Prymnesium</taxon>
    </lineage>
</organism>
<sequence>MALAECCVALLLAALLALWWLRPRRQPVDLRGAPVVITGGAGGLGRALALSFARAGASVELWDVRAAALEQAAAWLAEQPGVDPSAIHTRAVDVSDAAAVGAAAAASAAYRGAPRVVVNNAALVYGAPLLDLPAAALRRSVDVNVLGYFWVSTAFARLLLPRDKPFTLVTIGSAMAAVPAARLADYCAAKAAVAQLHACLRCELAAAGEAHRASCLHVQPYLIADTPLFDGGEPMRYRLLRWCLPPLRAAEVADCVVHAVQTRRQTLALPWVVGWVAPLLALLPCGLQDWALGIAGAQTAMRGFRGRGETDWKLMS</sequence>